<evidence type="ECO:0000313" key="1">
    <source>
        <dbReference type="Proteomes" id="UP000095283"/>
    </source>
</evidence>
<keyword evidence="1" id="KW-1185">Reference proteome</keyword>
<dbReference type="WBParaSite" id="Hba_19919">
    <property type="protein sequence ID" value="Hba_19919"/>
    <property type="gene ID" value="Hba_19919"/>
</dbReference>
<protein>
    <submittedName>
        <fullName evidence="2">Uncharacterized protein</fullName>
    </submittedName>
</protein>
<reference evidence="2" key="1">
    <citation type="submission" date="2016-11" db="UniProtKB">
        <authorList>
            <consortium name="WormBaseParasite"/>
        </authorList>
    </citation>
    <scope>IDENTIFICATION</scope>
</reference>
<organism evidence="1 2">
    <name type="scientific">Heterorhabditis bacteriophora</name>
    <name type="common">Entomopathogenic nematode worm</name>
    <dbReference type="NCBI Taxonomy" id="37862"/>
    <lineage>
        <taxon>Eukaryota</taxon>
        <taxon>Metazoa</taxon>
        <taxon>Ecdysozoa</taxon>
        <taxon>Nematoda</taxon>
        <taxon>Chromadorea</taxon>
        <taxon>Rhabditida</taxon>
        <taxon>Rhabditina</taxon>
        <taxon>Rhabditomorpha</taxon>
        <taxon>Strongyloidea</taxon>
        <taxon>Heterorhabditidae</taxon>
        <taxon>Heterorhabditis</taxon>
    </lineage>
</organism>
<accession>A0A1I7XRF8</accession>
<evidence type="ECO:0000313" key="2">
    <source>
        <dbReference type="WBParaSite" id="Hba_19919"/>
    </source>
</evidence>
<dbReference type="Proteomes" id="UP000095283">
    <property type="component" value="Unplaced"/>
</dbReference>
<name>A0A1I7XRF8_HETBA</name>
<proteinExistence type="predicted"/>
<sequence length="73" mass="8777">MEIAHWHMAKKSINNYWLNKKRMLNLENDSLERPSLPERRYVEPEDEELGNQNCVAKLSKSMKFVKFFDFSDV</sequence>
<dbReference type="AlphaFoldDB" id="A0A1I7XRF8"/>